<accession>A0A508SYR6</accession>
<dbReference type="EMBL" id="CAADFC020000004">
    <property type="protein sequence ID" value="VIO66534.1"/>
    <property type="molecule type" value="Genomic_DNA"/>
</dbReference>
<dbReference type="RefSeq" id="WP_139858388.1">
    <property type="nucleotide sequence ID" value="NZ_CAADFC020000004.1"/>
</dbReference>
<evidence type="ECO:0000313" key="3">
    <source>
        <dbReference type="Proteomes" id="UP000328092"/>
    </source>
</evidence>
<organism evidence="2 3">
    <name type="scientific">Bradyrhizobium ivorense</name>
    <dbReference type="NCBI Taxonomy" id="2511166"/>
    <lineage>
        <taxon>Bacteria</taxon>
        <taxon>Pseudomonadati</taxon>
        <taxon>Pseudomonadota</taxon>
        <taxon>Alphaproteobacteria</taxon>
        <taxon>Hyphomicrobiales</taxon>
        <taxon>Nitrobacteraceae</taxon>
        <taxon>Bradyrhizobium</taxon>
    </lineage>
</organism>
<comment type="caution">
    <text evidence="2">The sequence shown here is derived from an EMBL/GenBank/DDBJ whole genome shotgun (WGS) entry which is preliminary data.</text>
</comment>
<dbReference type="Proteomes" id="UP000328092">
    <property type="component" value="Unassembled WGS sequence"/>
</dbReference>
<sequence>MSIFRIVLTVAAASLAALYVYDACHSDGILAPPAANDVVARRWPEPDEFRPTPDTVSAPVANATPAARVRETFAMFNPGDARRRTMPRSL</sequence>
<name>A0A508SYR6_9BRAD</name>
<evidence type="ECO:0000313" key="2">
    <source>
        <dbReference type="EMBL" id="VIO66534.1"/>
    </source>
</evidence>
<reference evidence="2" key="1">
    <citation type="submission" date="2019-02" db="EMBL/GenBank/DDBJ databases">
        <authorList>
            <person name="Pothier F.J."/>
        </authorList>
    </citation>
    <scope>NUCLEOTIDE SEQUENCE</scope>
    <source>
        <strain evidence="2">CI-1B</strain>
    </source>
</reference>
<feature type="chain" id="PRO_5021409017" evidence="1">
    <location>
        <begin position="23"/>
        <end position="90"/>
    </location>
</feature>
<dbReference type="OrthoDB" id="8243034at2"/>
<gene>
    <name evidence="2" type="ORF">CI1B_16560</name>
</gene>
<evidence type="ECO:0000256" key="1">
    <source>
        <dbReference type="SAM" id="SignalP"/>
    </source>
</evidence>
<keyword evidence="1" id="KW-0732">Signal</keyword>
<feature type="signal peptide" evidence="1">
    <location>
        <begin position="1"/>
        <end position="22"/>
    </location>
</feature>
<dbReference type="AlphaFoldDB" id="A0A508SYR6"/>
<keyword evidence="3" id="KW-1185">Reference proteome</keyword>
<protein>
    <submittedName>
        <fullName evidence="2">Uncharacterized protein</fullName>
    </submittedName>
</protein>
<proteinExistence type="predicted"/>